<feature type="transmembrane region" description="Helical" evidence="5">
    <location>
        <begin position="94"/>
        <end position="112"/>
    </location>
</feature>
<evidence type="ECO:0000256" key="1">
    <source>
        <dbReference type="ARBA" id="ARBA00004141"/>
    </source>
</evidence>
<feature type="transmembrane region" description="Helical" evidence="5">
    <location>
        <begin position="72"/>
        <end position="88"/>
    </location>
</feature>
<dbReference type="RefSeq" id="WP_145214282.1">
    <property type="nucleotide sequence ID" value="NZ_CP036432.1"/>
</dbReference>
<evidence type="ECO:0000256" key="4">
    <source>
        <dbReference type="ARBA" id="ARBA00023136"/>
    </source>
</evidence>
<proteinExistence type="predicted"/>
<evidence type="ECO:0000256" key="5">
    <source>
        <dbReference type="SAM" id="Phobius"/>
    </source>
</evidence>
<sequence length="335" mass="37458">MAYDWPCKYRFIPDQRIAAMADPTATNRFRRKKKRRKPKPGDPIPMPAWLFYPLSLGSLVAAVLLYRRGDPVTAITIVVIALSGWGGFRMGFGRIAASVLGLVAAIAYAPAMGMNYQVAFSERFGTSGLANRFLCIAAIGVLISLVVTLLITMISNWVFAKRRVWNWANLFAGFAIGLVEGVAICYLLLGGLISLQMWQRADDIRDNAVATAVDDWASQTRQSLLGPFIRDYNPFERFQSLAGVNEFRQTVRRLGDPENVQRLLDDPDIAELGSDPAVAAAIDEIRNDPVLEEWFEQKRPLDQPLLMHLLNSPAVMRLVDHPDFLPKVRQALQEL</sequence>
<name>A0ABX5XSW7_9BACT</name>
<dbReference type="InterPro" id="IPR003825">
    <property type="entry name" value="Colicin-V_CvpA"/>
</dbReference>
<evidence type="ECO:0000256" key="3">
    <source>
        <dbReference type="ARBA" id="ARBA00022989"/>
    </source>
</evidence>
<keyword evidence="2 5" id="KW-0812">Transmembrane</keyword>
<evidence type="ECO:0000256" key="2">
    <source>
        <dbReference type="ARBA" id="ARBA00022692"/>
    </source>
</evidence>
<keyword evidence="3 5" id="KW-1133">Transmembrane helix</keyword>
<dbReference type="Proteomes" id="UP000318081">
    <property type="component" value="Chromosome"/>
</dbReference>
<dbReference type="EMBL" id="CP036432">
    <property type="protein sequence ID" value="QDV85094.1"/>
    <property type="molecule type" value="Genomic_DNA"/>
</dbReference>
<reference evidence="6 7" key="1">
    <citation type="submission" date="2019-02" db="EMBL/GenBank/DDBJ databases">
        <title>Deep-cultivation of Planctomycetes and their phenomic and genomic characterization uncovers novel biology.</title>
        <authorList>
            <person name="Wiegand S."/>
            <person name="Jogler M."/>
            <person name="Boedeker C."/>
            <person name="Pinto D."/>
            <person name="Vollmers J."/>
            <person name="Rivas-Marin E."/>
            <person name="Kohn T."/>
            <person name="Peeters S.H."/>
            <person name="Heuer A."/>
            <person name="Rast P."/>
            <person name="Oberbeckmann S."/>
            <person name="Bunk B."/>
            <person name="Jeske O."/>
            <person name="Meyerdierks A."/>
            <person name="Storesund J.E."/>
            <person name="Kallscheuer N."/>
            <person name="Luecker S."/>
            <person name="Lage O.M."/>
            <person name="Pohl T."/>
            <person name="Merkel B.J."/>
            <person name="Hornburger P."/>
            <person name="Mueller R.-W."/>
            <person name="Bruemmer F."/>
            <person name="Labrenz M."/>
            <person name="Spormann A.M."/>
            <person name="Op den Camp H."/>
            <person name="Overmann J."/>
            <person name="Amann R."/>
            <person name="Jetten M.S.M."/>
            <person name="Mascher T."/>
            <person name="Medema M.H."/>
            <person name="Devos D.P."/>
            <person name="Kaster A.-K."/>
            <person name="Ovreas L."/>
            <person name="Rohde M."/>
            <person name="Galperin M.Y."/>
            <person name="Jogler C."/>
        </authorList>
    </citation>
    <scope>NUCLEOTIDE SEQUENCE [LARGE SCALE GENOMIC DNA]</scope>
    <source>
        <strain evidence="6 7">TBK1r</strain>
    </source>
</reference>
<comment type="subcellular location">
    <subcellularLocation>
        <location evidence="1">Membrane</location>
        <topology evidence="1">Multi-pass membrane protein</topology>
    </subcellularLocation>
</comment>
<keyword evidence="7" id="KW-1185">Reference proteome</keyword>
<protein>
    <submittedName>
        <fullName evidence="6">Colicin V production protein</fullName>
    </submittedName>
</protein>
<feature type="transmembrane region" description="Helical" evidence="5">
    <location>
        <begin position="171"/>
        <end position="195"/>
    </location>
</feature>
<feature type="transmembrane region" description="Helical" evidence="5">
    <location>
        <begin position="46"/>
        <end position="65"/>
    </location>
</feature>
<gene>
    <name evidence="6" type="ORF">TBK1r_40480</name>
</gene>
<dbReference type="Pfam" id="PF02674">
    <property type="entry name" value="Colicin_V"/>
    <property type="match status" value="1"/>
</dbReference>
<keyword evidence="4 5" id="KW-0472">Membrane</keyword>
<evidence type="ECO:0000313" key="7">
    <source>
        <dbReference type="Proteomes" id="UP000318081"/>
    </source>
</evidence>
<organism evidence="6 7">
    <name type="scientific">Stieleria magnilauensis</name>
    <dbReference type="NCBI Taxonomy" id="2527963"/>
    <lineage>
        <taxon>Bacteria</taxon>
        <taxon>Pseudomonadati</taxon>
        <taxon>Planctomycetota</taxon>
        <taxon>Planctomycetia</taxon>
        <taxon>Pirellulales</taxon>
        <taxon>Pirellulaceae</taxon>
        <taxon>Stieleria</taxon>
    </lineage>
</organism>
<feature type="transmembrane region" description="Helical" evidence="5">
    <location>
        <begin position="133"/>
        <end position="159"/>
    </location>
</feature>
<evidence type="ECO:0000313" key="6">
    <source>
        <dbReference type="EMBL" id="QDV85094.1"/>
    </source>
</evidence>
<accession>A0ABX5XSW7</accession>